<protein>
    <submittedName>
        <fullName evidence="1">Uncharacterized protein</fullName>
    </submittedName>
</protein>
<gene>
    <name evidence="1" type="ORF">KUTeg_000874</name>
</gene>
<evidence type="ECO:0000313" key="2">
    <source>
        <dbReference type="Proteomes" id="UP001217089"/>
    </source>
</evidence>
<comment type="caution">
    <text evidence="1">The sequence shown here is derived from an EMBL/GenBank/DDBJ whole genome shotgun (WGS) entry which is preliminary data.</text>
</comment>
<evidence type="ECO:0000313" key="1">
    <source>
        <dbReference type="EMBL" id="KAJ8321575.1"/>
    </source>
</evidence>
<organism evidence="1 2">
    <name type="scientific">Tegillarca granosa</name>
    <name type="common">Malaysian cockle</name>
    <name type="synonym">Anadara granosa</name>
    <dbReference type="NCBI Taxonomy" id="220873"/>
    <lineage>
        <taxon>Eukaryota</taxon>
        <taxon>Metazoa</taxon>
        <taxon>Spiralia</taxon>
        <taxon>Lophotrochozoa</taxon>
        <taxon>Mollusca</taxon>
        <taxon>Bivalvia</taxon>
        <taxon>Autobranchia</taxon>
        <taxon>Pteriomorphia</taxon>
        <taxon>Arcoida</taxon>
        <taxon>Arcoidea</taxon>
        <taxon>Arcidae</taxon>
        <taxon>Tegillarca</taxon>
    </lineage>
</organism>
<dbReference type="EMBL" id="JARBDR010000022">
    <property type="protein sequence ID" value="KAJ8321575.1"/>
    <property type="molecule type" value="Genomic_DNA"/>
</dbReference>
<dbReference type="Proteomes" id="UP001217089">
    <property type="component" value="Unassembled WGS sequence"/>
</dbReference>
<proteinExistence type="predicted"/>
<sequence length="213" mass="25370">MAFNVFASIEGRRSCIKALATCGNCDKEICTEMCLKCDTVNLPINDVDNLHDIIKYSIYNKKWYIPNYIEITQCIAWKRSGEITLPQDVKEKYVQRSHYLDDMETLQELAGEKLFFHLKNIESELAERLFYIYYGFTDIEEELDNLMSMIENLKFIKEPLQFKLYETQFLHNRPYFRLNQIDLATIRQFQKRRLSSVKIDKRYCVDLTNLPDL</sequence>
<reference evidence="1 2" key="1">
    <citation type="submission" date="2022-12" db="EMBL/GenBank/DDBJ databases">
        <title>Chromosome-level genome of Tegillarca granosa.</title>
        <authorList>
            <person name="Kim J."/>
        </authorList>
    </citation>
    <scope>NUCLEOTIDE SEQUENCE [LARGE SCALE GENOMIC DNA]</scope>
    <source>
        <strain evidence="1">Teg-2019</strain>
        <tissue evidence="1">Adductor muscle</tissue>
    </source>
</reference>
<keyword evidence="2" id="KW-1185">Reference proteome</keyword>
<name>A0ABQ9FWF9_TEGGR</name>
<accession>A0ABQ9FWF9</accession>